<organism evidence="1 2">
    <name type="scientific">Elysia crispata</name>
    <name type="common">lettuce slug</name>
    <dbReference type="NCBI Taxonomy" id="231223"/>
    <lineage>
        <taxon>Eukaryota</taxon>
        <taxon>Metazoa</taxon>
        <taxon>Spiralia</taxon>
        <taxon>Lophotrochozoa</taxon>
        <taxon>Mollusca</taxon>
        <taxon>Gastropoda</taxon>
        <taxon>Heterobranchia</taxon>
        <taxon>Euthyneura</taxon>
        <taxon>Panpulmonata</taxon>
        <taxon>Sacoglossa</taxon>
        <taxon>Placobranchoidea</taxon>
        <taxon>Plakobranchidae</taxon>
        <taxon>Elysia</taxon>
    </lineage>
</organism>
<evidence type="ECO:0000313" key="1">
    <source>
        <dbReference type="EMBL" id="KAK3791112.1"/>
    </source>
</evidence>
<evidence type="ECO:0000313" key="2">
    <source>
        <dbReference type="Proteomes" id="UP001283361"/>
    </source>
</evidence>
<keyword evidence="2" id="KW-1185">Reference proteome</keyword>
<dbReference type="Proteomes" id="UP001283361">
    <property type="component" value="Unassembled WGS sequence"/>
</dbReference>
<sequence length="123" mass="14176">MSLNKTQFRKVKWCDTPSVKTYVSAHQYDFCKYFLIANPIESSFVNSPVFKAAEFMLGDDIDTMQLLIMATNYLHERLGRYPASEELFGLLAEQELTHEVIIQDFLDFLLDKDLGSHSSSEKL</sequence>
<reference evidence="1" key="1">
    <citation type="journal article" date="2023" name="G3 (Bethesda)">
        <title>A reference genome for the long-term kleptoplast-retaining sea slug Elysia crispata morphotype clarki.</title>
        <authorList>
            <person name="Eastman K.E."/>
            <person name="Pendleton A.L."/>
            <person name="Shaikh M.A."/>
            <person name="Suttiyut T."/>
            <person name="Ogas R."/>
            <person name="Tomko P."/>
            <person name="Gavelis G."/>
            <person name="Widhalm J.R."/>
            <person name="Wisecaver J.H."/>
        </authorList>
    </citation>
    <scope>NUCLEOTIDE SEQUENCE</scope>
    <source>
        <strain evidence="1">ECLA1</strain>
    </source>
</reference>
<comment type="caution">
    <text evidence="1">The sequence shown here is derived from an EMBL/GenBank/DDBJ whole genome shotgun (WGS) entry which is preliminary data.</text>
</comment>
<protein>
    <submittedName>
        <fullName evidence="1">Uncharacterized protein</fullName>
    </submittedName>
</protein>
<dbReference type="AlphaFoldDB" id="A0AAE1AQX8"/>
<gene>
    <name evidence="1" type="ORF">RRG08_010513</name>
</gene>
<name>A0AAE1AQX8_9GAST</name>
<proteinExistence type="predicted"/>
<dbReference type="EMBL" id="JAWDGP010001486">
    <property type="protein sequence ID" value="KAK3791112.1"/>
    <property type="molecule type" value="Genomic_DNA"/>
</dbReference>
<accession>A0AAE1AQX8</accession>